<keyword evidence="4" id="KW-0997">Cell inner membrane</keyword>
<dbReference type="InterPro" id="IPR045308">
    <property type="entry name" value="UbiB_bact"/>
</dbReference>
<comment type="pathway">
    <text evidence="1">Cofactor biosynthesis; ubiquinone biosynthesis [regulation].</text>
</comment>
<evidence type="ECO:0000256" key="12">
    <source>
        <dbReference type="ARBA" id="ARBA00023136"/>
    </source>
</evidence>
<keyword evidence="10" id="KW-0067">ATP-binding</keyword>
<dbReference type="GO" id="GO:0005524">
    <property type="term" value="F:ATP binding"/>
    <property type="evidence" value="ECO:0007669"/>
    <property type="project" value="UniProtKB-KW"/>
</dbReference>
<feature type="domain" description="ABC1 atypical kinase-like" evidence="13">
    <location>
        <begin position="97"/>
        <end position="342"/>
    </location>
</feature>
<proteinExistence type="inferred from homology"/>
<evidence type="ECO:0000256" key="9">
    <source>
        <dbReference type="ARBA" id="ARBA00022777"/>
    </source>
</evidence>
<keyword evidence="6" id="KW-0831">Ubiquinone biosynthesis</keyword>
<keyword evidence="5" id="KW-0808">Transferase</keyword>
<dbReference type="CDD" id="cd13972">
    <property type="entry name" value="UbiB"/>
    <property type="match status" value="1"/>
</dbReference>
<dbReference type="EMBL" id="CP022189">
    <property type="protein sequence ID" value="AWI82338.1"/>
    <property type="molecule type" value="Genomic_DNA"/>
</dbReference>
<keyword evidence="9" id="KW-0418">Kinase</keyword>
<sequence>MKGPHNIWRLVRTGATFERTGAMGVVLDAVEAPPALRAAARILAWPFKWLGYEGDPAMPPVTRALSALGPAYIKFGQVLSTRPDVVGEELANQLRVLQDKLPPFPVEAAKAQVETELGVKVDEVFSEFSPPVAAASIAQVHKARLAETGETVAVKVLRPGIERAFRKDIDAFWLAADAINFLSPASRRLRPRDVIAHFEGVVKGELDLRLESASASEYAANTVDDEGFQLPEVVWGLSGRRVMTMSWAEGVPLGDNAAIDAAGHDRVALSERVLQLFLNHALRDGFFHADMHQGNLKVAPNGDIIAYDFGIMGHIDEYTRRVYAEILYGFIRRDYRRVAEVHFEAGYVPADQDVDEFARALRAVGEPIFGMDSTRISMGRLLNYLFEVTERFGMETRTELILLQRTMVVVEGVARSLNPHMNIWSVARPVVEQYIKTSIGPRAALRDFAKTARVMARFGPRLPGLVEEALIRQTQGLADELESKWARRLGWGIGGLLSGAGITLVLLSIF</sequence>
<keyword evidence="11" id="KW-1133">Transmembrane helix</keyword>
<reference evidence="14 15" key="1">
    <citation type="submission" date="2017-06" db="EMBL/GenBank/DDBJ databases">
        <title>Yangia sp. YSBP01 complete genome sequence.</title>
        <authorList>
            <person name="Woo J.-H."/>
            <person name="Kim H.-S."/>
        </authorList>
    </citation>
    <scope>NUCLEOTIDE SEQUENCE [LARGE SCALE GENOMIC DNA]</scope>
    <source>
        <strain evidence="14 15">YSBP01</strain>
    </source>
</reference>
<dbReference type="PANTHER" id="PTHR10566">
    <property type="entry name" value="CHAPERONE-ACTIVITY OF BC1 COMPLEX CABC1 -RELATED"/>
    <property type="match status" value="1"/>
</dbReference>
<dbReference type="GO" id="GO:0016301">
    <property type="term" value="F:kinase activity"/>
    <property type="evidence" value="ECO:0007669"/>
    <property type="project" value="UniProtKB-KW"/>
</dbReference>
<dbReference type="UniPathway" id="UPA00232"/>
<keyword evidence="12" id="KW-0472">Membrane</keyword>
<evidence type="ECO:0000313" key="14">
    <source>
        <dbReference type="EMBL" id="AWI82338.1"/>
    </source>
</evidence>
<dbReference type="Pfam" id="PF03109">
    <property type="entry name" value="ABC1"/>
    <property type="match status" value="1"/>
</dbReference>
<dbReference type="Proteomes" id="UP000244915">
    <property type="component" value="Chromosome 1"/>
</dbReference>
<evidence type="ECO:0000256" key="5">
    <source>
        <dbReference type="ARBA" id="ARBA00022679"/>
    </source>
</evidence>
<evidence type="ECO:0000256" key="3">
    <source>
        <dbReference type="ARBA" id="ARBA00022475"/>
    </source>
</evidence>
<evidence type="ECO:0000256" key="11">
    <source>
        <dbReference type="ARBA" id="ARBA00022989"/>
    </source>
</evidence>
<dbReference type="InterPro" id="IPR011009">
    <property type="entry name" value="Kinase-like_dom_sf"/>
</dbReference>
<gene>
    <name evidence="14" type="primary">ubiB</name>
    <name evidence="14" type="ORF">CEW88_00835</name>
</gene>
<evidence type="ECO:0000256" key="6">
    <source>
        <dbReference type="ARBA" id="ARBA00022688"/>
    </source>
</evidence>
<comment type="similarity">
    <text evidence="2">Belongs to the protein kinase superfamily. ADCK protein kinase family.</text>
</comment>
<evidence type="ECO:0000256" key="2">
    <source>
        <dbReference type="ARBA" id="ARBA00009670"/>
    </source>
</evidence>
<dbReference type="SUPFAM" id="SSF56112">
    <property type="entry name" value="Protein kinase-like (PK-like)"/>
    <property type="match status" value="1"/>
</dbReference>
<dbReference type="InterPro" id="IPR050154">
    <property type="entry name" value="UbiB_kinase"/>
</dbReference>
<dbReference type="GO" id="GO:0006744">
    <property type="term" value="P:ubiquinone biosynthetic process"/>
    <property type="evidence" value="ECO:0007669"/>
    <property type="project" value="UniProtKB-UniPathway"/>
</dbReference>
<dbReference type="InterPro" id="IPR004147">
    <property type="entry name" value="ABC1_dom"/>
</dbReference>
<accession>A0A2U8H9G5</accession>
<name>A0A2U8H9G5_9RHOB</name>
<evidence type="ECO:0000256" key="10">
    <source>
        <dbReference type="ARBA" id="ARBA00022840"/>
    </source>
</evidence>
<keyword evidence="7" id="KW-0812">Transmembrane</keyword>
<evidence type="ECO:0000256" key="1">
    <source>
        <dbReference type="ARBA" id="ARBA00005020"/>
    </source>
</evidence>
<evidence type="ECO:0000256" key="4">
    <source>
        <dbReference type="ARBA" id="ARBA00022519"/>
    </source>
</evidence>
<evidence type="ECO:0000256" key="7">
    <source>
        <dbReference type="ARBA" id="ARBA00022692"/>
    </source>
</evidence>
<evidence type="ECO:0000313" key="15">
    <source>
        <dbReference type="Proteomes" id="UP000244915"/>
    </source>
</evidence>
<dbReference type="NCBIfam" id="TIGR01982">
    <property type="entry name" value="UbiB"/>
    <property type="match status" value="1"/>
</dbReference>
<dbReference type="OrthoDB" id="9795390at2"/>
<evidence type="ECO:0000259" key="13">
    <source>
        <dbReference type="Pfam" id="PF03109"/>
    </source>
</evidence>
<dbReference type="KEGG" id="ypac:CEW88_00835"/>
<protein>
    <submittedName>
        <fullName evidence="14">2-polyprenylphenol 6-hydroxylase</fullName>
    </submittedName>
</protein>
<keyword evidence="8" id="KW-0547">Nucleotide-binding</keyword>
<dbReference type="AlphaFoldDB" id="A0A2U8H9G5"/>
<dbReference type="InterPro" id="IPR010232">
    <property type="entry name" value="UbiB"/>
</dbReference>
<dbReference type="RefSeq" id="WP_108964263.1">
    <property type="nucleotide sequence ID" value="NZ_CP022189.1"/>
</dbReference>
<organism evidence="14 15">
    <name type="scientific">Alloyangia pacifica</name>
    <dbReference type="NCBI Taxonomy" id="311180"/>
    <lineage>
        <taxon>Bacteria</taxon>
        <taxon>Pseudomonadati</taxon>
        <taxon>Pseudomonadota</taxon>
        <taxon>Alphaproteobacteria</taxon>
        <taxon>Rhodobacterales</taxon>
        <taxon>Roseobacteraceae</taxon>
        <taxon>Alloyangia</taxon>
    </lineage>
</organism>
<evidence type="ECO:0000256" key="8">
    <source>
        <dbReference type="ARBA" id="ARBA00022741"/>
    </source>
</evidence>
<keyword evidence="3" id="KW-1003">Cell membrane</keyword>
<dbReference type="PANTHER" id="PTHR10566:SF113">
    <property type="entry name" value="PROTEIN ACTIVITY OF BC1 COMPLEX KINASE 7, CHLOROPLASTIC"/>
    <property type="match status" value="1"/>
</dbReference>